<gene>
    <name evidence="1" type="ORF">PPRIM_AZ9-3.1.T0820207</name>
</gene>
<reference evidence="1" key="1">
    <citation type="submission" date="2021-01" db="EMBL/GenBank/DDBJ databases">
        <authorList>
            <consortium name="Genoscope - CEA"/>
            <person name="William W."/>
        </authorList>
    </citation>
    <scope>NUCLEOTIDE SEQUENCE</scope>
</reference>
<comment type="caution">
    <text evidence="1">The sequence shown here is derived from an EMBL/GenBank/DDBJ whole genome shotgun (WGS) entry which is preliminary data.</text>
</comment>
<dbReference type="AlphaFoldDB" id="A0A8S1NHW6"/>
<keyword evidence="2" id="KW-1185">Reference proteome</keyword>
<sequence>MGNLEHGCLSRSQQITNINNKERPSQLKRQYVSEKIRNSFLYPIPSKEIQIYAKKLGISNYNPYSKTLTKQIIEVSNLNQTLELSLCRFLLVSQSFNLNKINEILKQNQDFRQSIRPIENEILKEAIRIIGLDFQNGLVLSIKLEKINIEFIQQYLLFFFEYLFYEIAKNNKLSNHIMVVYDLQQEAVNQILLNFLVNLTYKHYFLNIRKVILINLNIEKVSSEVIGMLNSTQYSYLLIPLADTAYLARHVRKSELSNEYGGVYQKLRNPIPITINEATKFKL</sequence>
<evidence type="ECO:0008006" key="3">
    <source>
        <dbReference type="Google" id="ProtNLM"/>
    </source>
</evidence>
<name>A0A8S1NHW6_PARPR</name>
<evidence type="ECO:0000313" key="2">
    <source>
        <dbReference type="Proteomes" id="UP000688137"/>
    </source>
</evidence>
<proteinExistence type="predicted"/>
<dbReference type="Proteomes" id="UP000688137">
    <property type="component" value="Unassembled WGS sequence"/>
</dbReference>
<accession>A0A8S1NHW6</accession>
<dbReference type="EMBL" id="CAJJDM010000085">
    <property type="protein sequence ID" value="CAD8089053.1"/>
    <property type="molecule type" value="Genomic_DNA"/>
</dbReference>
<evidence type="ECO:0000313" key="1">
    <source>
        <dbReference type="EMBL" id="CAD8089053.1"/>
    </source>
</evidence>
<protein>
    <recommendedName>
        <fullName evidence="3">CRAL-TRIO domain-containing protein</fullName>
    </recommendedName>
</protein>
<organism evidence="1 2">
    <name type="scientific">Paramecium primaurelia</name>
    <dbReference type="NCBI Taxonomy" id="5886"/>
    <lineage>
        <taxon>Eukaryota</taxon>
        <taxon>Sar</taxon>
        <taxon>Alveolata</taxon>
        <taxon>Ciliophora</taxon>
        <taxon>Intramacronucleata</taxon>
        <taxon>Oligohymenophorea</taxon>
        <taxon>Peniculida</taxon>
        <taxon>Parameciidae</taxon>
        <taxon>Paramecium</taxon>
    </lineage>
</organism>
<dbReference type="OMA" id="LLFFFEY"/>